<dbReference type="GO" id="GO:0016887">
    <property type="term" value="F:ATP hydrolysis activity"/>
    <property type="evidence" value="ECO:0007669"/>
    <property type="project" value="InterPro"/>
</dbReference>
<name>A0AAD5Q226_PYTIN</name>
<dbReference type="AlphaFoldDB" id="A0AAD5Q226"/>
<proteinExistence type="predicted"/>
<accession>A0AAD5Q226</accession>
<feature type="domain" description="ABC transporter" evidence="5">
    <location>
        <begin position="60"/>
        <end position="90"/>
    </location>
</feature>
<dbReference type="EMBL" id="JAKCXM010006096">
    <property type="protein sequence ID" value="KAJ0388856.1"/>
    <property type="molecule type" value="Genomic_DNA"/>
</dbReference>
<dbReference type="GO" id="GO:0005886">
    <property type="term" value="C:plasma membrane"/>
    <property type="evidence" value="ECO:0007669"/>
    <property type="project" value="TreeGrafter"/>
</dbReference>
<sequence>MGDQAKAKKAASRIFSIIDRVPEIDSTSTNGDKLPHVHGDIHFKGIAFAYPSRPDAQIYKNYSLSIASGQTVALVGASGSGKSTAISLLESASRW</sequence>
<dbReference type="InterPro" id="IPR027417">
    <property type="entry name" value="P-loop_NTPase"/>
</dbReference>
<dbReference type="InterPro" id="IPR036640">
    <property type="entry name" value="ABC1_TM_sf"/>
</dbReference>
<evidence type="ECO:0000259" key="5">
    <source>
        <dbReference type="Pfam" id="PF00005"/>
    </source>
</evidence>
<dbReference type="Gene3D" id="3.40.50.300">
    <property type="entry name" value="P-loop containing nucleotide triphosphate hydrolases"/>
    <property type="match status" value="1"/>
</dbReference>
<evidence type="ECO:0000256" key="2">
    <source>
        <dbReference type="ARBA" id="ARBA00022692"/>
    </source>
</evidence>
<keyword evidence="2" id="KW-0812">Transmembrane</keyword>
<dbReference type="GO" id="GO:0005524">
    <property type="term" value="F:ATP binding"/>
    <property type="evidence" value="ECO:0007669"/>
    <property type="project" value="InterPro"/>
</dbReference>
<dbReference type="InterPro" id="IPR039421">
    <property type="entry name" value="Type_1_exporter"/>
</dbReference>
<comment type="caution">
    <text evidence="6">The sequence shown here is derived from an EMBL/GenBank/DDBJ whole genome shotgun (WGS) entry which is preliminary data.</text>
</comment>
<keyword evidence="4" id="KW-0472">Membrane</keyword>
<dbReference type="GO" id="GO:0042626">
    <property type="term" value="F:ATPase-coupled transmembrane transporter activity"/>
    <property type="evidence" value="ECO:0007669"/>
    <property type="project" value="TreeGrafter"/>
</dbReference>
<dbReference type="SUPFAM" id="SSF52540">
    <property type="entry name" value="P-loop containing nucleoside triphosphate hydrolases"/>
    <property type="match status" value="1"/>
</dbReference>
<gene>
    <name evidence="6" type="ORF">P43SY_010330</name>
</gene>
<dbReference type="InterPro" id="IPR003439">
    <property type="entry name" value="ABC_transporter-like_ATP-bd"/>
</dbReference>
<comment type="subcellular location">
    <subcellularLocation>
        <location evidence="1">Membrane</location>
        <topology evidence="1">Multi-pass membrane protein</topology>
    </subcellularLocation>
</comment>
<reference evidence="6" key="1">
    <citation type="submission" date="2021-12" db="EMBL/GenBank/DDBJ databases">
        <title>Prjna785345.</title>
        <authorList>
            <person name="Rujirawat T."/>
            <person name="Krajaejun T."/>
        </authorList>
    </citation>
    <scope>NUCLEOTIDE SEQUENCE</scope>
    <source>
        <strain evidence="6">Pi057C3</strain>
    </source>
</reference>
<evidence type="ECO:0000256" key="4">
    <source>
        <dbReference type="ARBA" id="ARBA00023136"/>
    </source>
</evidence>
<dbReference type="PANTHER" id="PTHR24222:SF76">
    <property type="entry name" value="MYCOBACTIN IMPORT ATP-BINDING_PERMEASE PROTEIN IRTB"/>
    <property type="match status" value="1"/>
</dbReference>
<evidence type="ECO:0000313" key="7">
    <source>
        <dbReference type="Proteomes" id="UP001209570"/>
    </source>
</evidence>
<organism evidence="6 7">
    <name type="scientific">Pythium insidiosum</name>
    <name type="common">Pythiosis disease agent</name>
    <dbReference type="NCBI Taxonomy" id="114742"/>
    <lineage>
        <taxon>Eukaryota</taxon>
        <taxon>Sar</taxon>
        <taxon>Stramenopiles</taxon>
        <taxon>Oomycota</taxon>
        <taxon>Peronosporomycetes</taxon>
        <taxon>Pythiales</taxon>
        <taxon>Pythiaceae</taxon>
        <taxon>Pythium</taxon>
    </lineage>
</organism>
<evidence type="ECO:0000256" key="3">
    <source>
        <dbReference type="ARBA" id="ARBA00022989"/>
    </source>
</evidence>
<dbReference type="Proteomes" id="UP001209570">
    <property type="component" value="Unassembled WGS sequence"/>
</dbReference>
<dbReference type="Pfam" id="PF00005">
    <property type="entry name" value="ABC_tran"/>
    <property type="match status" value="1"/>
</dbReference>
<dbReference type="Gene3D" id="1.20.1560.10">
    <property type="entry name" value="ABC transporter type 1, transmembrane domain"/>
    <property type="match status" value="1"/>
</dbReference>
<evidence type="ECO:0000256" key="1">
    <source>
        <dbReference type="ARBA" id="ARBA00004141"/>
    </source>
</evidence>
<keyword evidence="7" id="KW-1185">Reference proteome</keyword>
<protein>
    <recommendedName>
        <fullName evidence="5">ABC transporter domain-containing protein</fullName>
    </recommendedName>
</protein>
<evidence type="ECO:0000313" key="6">
    <source>
        <dbReference type="EMBL" id="KAJ0388856.1"/>
    </source>
</evidence>
<dbReference type="PANTHER" id="PTHR24222">
    <property type="entry name" value="ABC TRANSPORTER B FAMILY"/>
    <property type="match status" value="1"/>
</dbReference>
<keyword evidence="3" id="KW-1133">Transmembrane helix</keyword>